<keyword evidence="3" id="KW-1185">Reference proteome</keyword>
<sequence>MSKILAEQLLAGIILGDNDNQEYIYLPGGEVGSDTPCCIFESKSGRQDLPLEKAVEQVKRLHLKPVTHPEMGRRSY</sequence>
<proteinExistence type="predicted"/>
<dbReference type="EMBL" id="WNBM01000002">
    <property type="protein sequence ID" value="MTT75585.1"/>
    <property type="molecule type" value="Genomic_DNA"/>
</dbReference>
<dbReference type="Proteomes" id="UP000443070">
    <property type="component" value="Unassembled WGS sequence"/>
</dbReference>
<reference evidence="3 4" key="1">
    <citation type="journal article" date="2019" name="Nat. Med.">
        <title>A library of human gut bacterial isolates paired with longitudinal multiomics data enables mechanistic microbiome research.</title>
        <authorList>
            <person name="Poyet M."/>
            <person name="Groussin M."/>
            <person name="Gibbons S.M."/>
            <person name="Avila-Pacheco J."/>
            <person name="Jiang X."/>
            <person name="Kearney S.M."/>
            <person name="Perrotta A.R."/>
            <person name="Berdy B."/>
            <person name="Zhao S."/>
            <person name="Lieberman T.D."/>
            <person name="Swanson P.K."/>
            <person name="Smith M."/>
            <person name="Roesemann S."/>
            <person name="Alexander J.E."/>
            <person name="Rich S.A."/>
            <person name="Livny J."/>
            <person name="Vlamakis H."/>
            <person name="Clish C."/>
            <person name="Bullock K."/>
            <person name="Deik A."/>
            <person name="Scott J."/>
            <person name="Pierce K.A."/>
            <person name="Xavier R.J."/>
            <person name="Alm E.J."/>
        </authorList>
    </citation>
    <scope>NUCLEOTIDE SEQUENCE [LARGE SCALE GENOMIC DNA]</scope>
    <source>
        <strain evidence="1 4">BIOML-A13</strain>
        <strain evidence="2 3">BIOML-A3</strain>
    </source>
</reference>
<evidence type="ECO:0000313" key="4">
    <source>
        <dbReference type="Proteomes" id="UP000484547"/>
    </source>
</evidence>
<dbReference type="OrthoDB" id="1669310at2"/>
<comment type="caution">
    <text evidence="1">The sequence shown here is derived from an EMBL/GenBank/DDBJ whole genome shotgun (WGS) entry which is preliminary data.</text>
</comment>
<evidence type="ECO:0000313" key="3">
    <source>
        <dbReference type="Proteomes" id="UP000443070"/>
    </source>
</evidence>
<dbReference type="EMBL" id="WNBW01000002">
    <property type="protein sequence ID" value="MTU03647.1"/>
    <property type="molecule type" value="Genomic_DNA"/>
</dbReference>
<organism evidence="1 4">
    <name type="scientific">Phascolarctobacterium faecium</name>
    <dbReference type="NCBI Taxonomy" id="33025"/>
    <lineage>
        <taxon>Bacteria</taxon>
        <taxon>Bacillati</taxon>
        <taxon>Bacillota</taxon>
        <taxon>Negativicutes</taxon>
        <taxon>Acidaminococcales</taxon>
        <taxon>Acidaminococcaceae</taxon>
        <taxon>Phascolarctobacterium</taxon>
    </lineage>
</organism>
<dbReference type="RefSeq" id="WP_155163782.1">
    <property type="nucleotide sequence ID" value="NZ_WNBG01000002.1"/>
</dbReference>
<protein>
    <submittedName>
        <fullName evidence="1">Uncharacterized protein</fullName>
    </submittedName>
</protein>
<dbReference type="AlphaFoldDB" id="A0A7X2XFP9"/>
<dbReference type="Proteomes" id="UP000484547">
    <property type="component" value="Unassembled WGS sequence"/>
</dbReference>
<evidence type="ECO:0000313" key="1">
    <source>
        <dbReference type="EMBL" id="MTT75585.1"/>
    </source>
</evidence>
<gene>
    <name evidence="1" type="ORF">GMD11_04790</name>
    <name evidence="2" type="ORF">GMD18_04435</name>
</gene>
<evidence type="ECO:0000313" key="2">
    <source>
        <dbReference type="EMBL" id="MTU03647.1"/>
    </source>
</evidence>
<name>A0A7X2XFP9_9FIRM</name>
<accession>A0A7X2XFP9</accession>